<dbReference type="GO" id="GO:0005813">
    <property type="term" value="C:centrosome"/>
    <property type="evidence" value="ECO:0007669"/>
    <property type="project" value="InterPro"/>
</dbReference>
<dbReference type="Proteomes" id="UP000002729">
    <property type="component" value="Unassembled WGS sequence"/>
</dbReference>
<protein>
    <submittedName>
        <fullName evidence="1">Uncharacterized protein</fullName>
    </submittedName>
</protein>
<dbReference type="GeneID" id="20223312"/>
<proteinExistence type="predicted"/>
<organism evidence="2">
    <name type="scientific">Aureococcus anophagefferens</name>
    <name type="common">Harmful bloom alga</name>
    <dbReference type="NCBI Taxonomy" id="44056"/>
    <lineage>
        <taxon>Eukaryota</taxon>
        <taxon>Sar</taxon>
        <taxon>Stramenopiles</taxon>
        <taxon>Ochrophyta</taxon>
        <taxon>Pelagophyceae</taxon>
        <taxon>Pelagomonadales</taxon>
        <taxon>Pelagomonadaceae</taxon>
        <taxon>Aureococcus</taxon>
    </lineage>
</organism>
<dbReference type="PANTHER" id="PTHR31691:SF1">
    <property type="entry name" value="ROTATIN"/>
    <property type="match status" value="1"/>
</dbReference>
<sequence length="1253" mass="124986">MGLVGVLDLPAHDVVAHAVRFVELEAEEPDGSFLARAAKLLLVVVERHGAGAAAARDCDGVARLGAFAAGAALPCPGVDAVLRAVLATPPEAGYYGDAAAADAAVDVVAAVVDDVVEDVVEDERDPQEEQQEIVVTAASQLEHGWRPIASVLCRSDERRLLEAEGELRRLADAVGGRRGDAAAVAAAREAAGRLRAQCVAELPGATWLSRPRCLHALVATASAPAAAGAAAESLEDLRRECLETLLAIFDTLAAYDVPLAVEPAASCASPAGAAPRSPEEAALLGMTAPAALVKCDAAFAGEGQFILEDGAPAVALAADVRARDARRRAALLGDPGAEIRRWLLRRGCFDGDARTRGACRALVADLRDLAPLDAFDEADAPFLEKVAGRPRSLRGAARHLFAADAAARRDAARLLVERHLGAAYSSARGDAAAAHVARELELRGAAGDGGGPPGPPGPPVGALCRAYAAAAAGGGAAPLAVAARELRDAALADAGGPPCADVVAARAAALGDLAAGGARGAAAARVACALAWRGAGGDDVLLRRVLSALLVDGARDDDGGDWDDAGAASCLLAAAAALAFPGAPARGRRGAASRPLDARLAEGLAPVGRACSPRLRWVVAAPDAAPAAAPPAAAAAAAAAVAAAAGAAPRPGLAARVAAVAAASSRRAFDGAVDGLALWLACRPGDDVAREAWADAFRRPLAAPPRGAKERRSLRRCLGALANIAAALPAGDGRWRELLDAAARVALPAALAGGPAADGLFGAGCGLASALLAGAEAPRAARALGRRDVLERLVAAGPARDRPGDGAAALGALAEILAAAPGAAATAAELGLGAALAARLAPGGAPDAFFGRRERAAALGALAAFAEAGGAPGDDAALYRALGRLLCDRDAAVRAAAYGCVGACCRFPGFRRAVLAGAGDPLDAVDLAARVAADAREAPAVRNAACGCLARLVGAAHPPPGRVVAAADVALRCLDDGAADPRAGAADLALALAAADAGGALAAPIAVAAARVAGLVDVAGLPARRRRDFDAHAAAVAAVGDGRFVGDAVDALRRLAAASAAPPARSSPPRRDAARRRCDALLGLLAAMTMFPDAQRALLDHGATADLLLDLCHYLGPGAARAYASPDSVARPRRAPAPPAARRVAALLRNLALLRRNKGRILAQGPLVDFLVAALARVDDDAATAGDAATALWALVHHSEKARGLLRASAAATAAVADAARALADADLDLRGDAAGRGAAERSVAALRAILAD</sequence>
<dbReference type="InParanoid" id="F0XZ08"/>
<dbReference type="EMBL" id="GL833121">
    <property type="protein sequence ID" value="EGB12434.1"/>
    <property type="molecule type" value="Genomic_DNA"/>
</dbReference>
<dbReference type="KEGG" id="aaf:AURANDRAFT_61089"/>
<gene>
    <name evidence="1" type="ORF">AURANDRAFT_61089</name>
</gene>
<dbReference type="GO" id="GO:0044782">
    <property type="term" value="P:cilium organization"/>
    <property type="evidence" value="ECO:0007669"/>
    <property type="project" value="InterPro"/>
</dbReference>
<dbReference type="PANTHER" id="PTHR31691">
    <property type="entry name" value="ROTATIN"/>
    <property type="match status" value="1"/>
</dbReference>
<keyword evidence="2" id="KW-1185">Reference proteome</keyword>
<dbReference type="RefSeq" id="XP_009033463.1">
    <property type="nucleotide sequence ID" value="XM_009035215.1"/>
</dbReference>
<dbReference type="GO" id="GO:0036064">
    <property type="term" value="C:ciliary basal body"/>
    <property type="evidence" value="ECO:0007669"/>
    <property type="project" value="InterPro"/>
</dbReference>
<dbReference type="InterPro" id="IPR030791">
    <property type="entry name" value="Rotatin"/>
</dbReference>
<evidence type="ECO:0000313" key="2">
    <source>
        <dbReference type="Proteomes" id="UP000002729"/>
    </source>
</evidence>
<reference evidence="1 2" key="1">
    <citation type="journal article" date="2011" name="Proc. Natl. Acad. Sci. U.S.A.">
        <title>Niche of harmful alga Aureococcus anophagefferens revealed through ecogenomics.</title>
        <authorList>
            <person name="Gobler C.J."/>
            <person name="Berry D.L."/>
            <person name="Dyhrman S.T."/>
            <person name="Wilhelm S.W."/>
            <person name="Salamov A."/>
            <person name="Lobanov A.V."/>
            <person name="Zhang Y."/>
            <person name="Collier J.L."/>
            <person name="Wurch L.L."/>
            <person name="Kustka A.B."/>
            <person name="Dill B.D."/>
            <person name="Shah M."/>
            <person name="VerBerkmoes N.C."/>
            <person name="Kuo A."/>
            <person name="Terry A."/>
            <person name="Pangilinan J."/>
            <person name="Lindquist E.A."/>
            <person name="Lucas S."/>
            <person name="Paulsen I.T."/>
            <person name="Hattenrath-Lehmann T.K."/>
            <person name="Talmage S.C."/>
            <person name="Walker E.A."/>
            <person name="Koch F."/>
            <person name="Burson A.M."/>
            <person name="Marcoval M.A."/>
            <person name="Tang Y.Z."/>
            <person name="Lecleir G.R."/>
            <person name="Coyne K.J."/>
            <person name="Berg G.M."/>
            <person name="Bertrand E.M."/>
            <person name="Saito M.A."/>
            <person name="Gladyshev V.N."/>
            <person name="Grigoriev I.V."/>
        </authorList>
    </citation>
    <scope>NUCLEOTIDE SEQUENCE [LARGE SCALE GENOMIC DNA]</scope>
    <source>
        <strain evidence="2">CCMP 1984</strain>
    </source>
</reference>
<dbReference type="SUPFAM" id="SSF48371">
    <property type="entry name" value="ARM repeat"/>
    <property type="match status" value="1"/>
</dbReference>
<name>F0XZ08_AURAN</name>
<dbReference type="OrthoDB" id="10693143at2759"/>
<dbReference type="InterPro" id="IPR016024">
    <property type="entry name" value="ARM-type_fold"/>
</dbReference>
<evidence type="ECO:0000313" key="1">
    <source>
        <dbReference type="EMBL" id="EGB12434.1"/>
    </source>
</evidence>
<dbReference type="AlphaFoldDB" id="F0XZ08"/>
<accession>F0XZ08</accession>